<dbReference type="InterPro" id="IPR036291">
    <property type="entry name" value="NAD(P)-bd_dom_sf"/>
</dbReference>
<dbReference type="GO" id="GO:0006089">
    <property type="term" value="P:lactate metabolic process"/>
    <property type="evidence" value="ECO:0007669"/>
    <property type="project" value="TreeGrafter"/>
</dbReference>
<gene>
    <name evidence="9" type="ORF">DI603_18665</name>
</gene>
<dbReference type="PANTHER" id="PTHR43128:SF16">
    <property type="entry name" value="L-LACTATE DEHYDROGENASE"/>
    <property type="match status" value="1"/>
</dbReference>
<feature type="domain" description="Lactate/malate dehydrogenase N-terminal" evidence="7">
    <location>
        <begin position="4"/>
        <end position="139"/>
    </location>
</feature>
<proteinExistence type="inferred from homology"/>
<keyword evidence="3 5" id="KW-0520">NAD</keyword>
<feature type="binding site" evidence="5">
    <location>
        <position position="34"/>
    </location>
    <ligand>
        <name>NAD(+)</name>
        <dbReference type="ChEBI" id="CHEBI:57540"/>
    </ligand>
</feature>
<dbReference type="InterPro" id="IPR001236">
    <property type="entry name" value="Lactate/malate_DH_N"/>
</dbReference>
<feature type="binding site" evidence="5">
    <location>
        <position position="94"/>
    </location>
    <ligand>
        <name>NAD(+)</name>
        <dbReference type="ChEBI" id="CHEBI:57540"/>
    </ligand>
</feature>
<accession>A0A2W5D9K8</accession>
<evidence type="ECO:0000256" key="2">
    <source>
        <dbReference type="ARBA" id="ARBA00023002"/>
    </source>
</evidence>
<dbReference type="PIRSF" id="PIRSF000102">
    <property type="entry name" value="Lac_mal_DH"/>
    <property type="match status" value="1"/>
</dbReference>
<evidence type="ECO:0000259" key="8">
    <source>
        <dbReference type="Pfam" id="PF02866"/>
    </source>
</evidence>
<evidence type="ECO:0000313" key="10">
    <source>
        <dbReference type="Proteomes" id="UP000249633"/>
    </source>
</evidence>
<dbReference type="GO" id="GO:0004459">
    <property type="term" value="F:L-lactate dehydrogenase (NAD+) activity"/>
    <property type="evidence" value="ECO:0007669"/>
    <property type="project" value="TreeGrafter"/>
</dbReference>
<dbReference type="InterPro" id="IPR001557">
    <property type="entry name" value="L-lactate/malate_DH"/>
</dbReference>
<reference evidence="9 10" key="1">
    <citation type="submission" date="2017-08" db="EMBL/GenBank/DDBJ databases">
        <title>Infants hospitalized years apart are colonized by the same room-sourced microbial strains.</title>
        <authorList>
            <person name="Brooks B."/>
            <person name="Olm M.R."/>
            <person name="Firek B.A."/>
            <person name="Baker R."/>
            <person name="Thomas B.C."/>
            <person name="Morowitz M.J."/>
            <person name="Banfield J.F."/>
        </authorList>
    </citation>
    <scope>NUCLEOTIDE SEQUENCE [LARGE SCALE GENOMIC DNA]</scope>
    <source>
        <strain evidence="9">S2_012_000_R2_81</strain>
    </source>
</reference>
<feature type="binding site" evidence="5">
    <location>
        <begin position="115"/>
        <end position="117"/>
    </location>
    <ligand>
        <name>NAD(+)</name>
        <dbReference type="ChEBI" id="CHEBI:57540"/>
    </ligand>
</feature>
<dbReference type="InterPro" id="IPR022383">
    <property type="entry name" value="Lactate/malate_DH_C"/>
</dbReference>
<evidence type="ECO:0000256" key="1">
    <source>
        <dbReference type="ARBA" id="ARBA00003966"/>
    </source>
</evidence>
<dbReference type="EMBL" id="QFOD01000021">
    <property type="protein sequence ID" value="PZP28705.1"/>
    <property type="molecule type" value="Genomic_DNA"/>
</dbReference>
<evidence type="ECO:0000259" key="7">
    <source>
        <dbReference type="Pfam" id="PF00056"/>
    </source>
</evidence>
<organism evidence="9 10">
    <name type="scientific">Roseateles depolymerans</name>
    <dbReference type="NCBI Taxonomy" id="76731"/>
    <lineage>
        <taxon>Bacteria</taxon>
        <taxon>Pseudomonadati</taxon>
        <taxon>Pseudomonadota</taxon>
        <taxon>Betaproteobacteria</taxon>
        <taxon>Burkholderiales</taxon>
        <taxon>Sphaerotilaceae</taxon>
        <taxon>Roseateles</taxon>
    </lineage>
</organism>
<dbReference type="Pfam" id="PF00056">
    <property type="entry name" value="Ldh_1_N"/>
    <property type="match status" value="1"/>
</dbReference>
<evidence type="ECO:0000256" key="5">
    <source>
        <dbReference type="PIRSR" id="PIRSR000102-3"/>
    </source>
</evidence>
<dbReference type="PRINTS" id="PR00086">
    <property type="entry name" value="LLDHDRGNASE"/>
</dbReference>
<protein>
    <submittedName>
        <fullName evidence="9">L-lactate dehydrogenase</fullName>
    </submittedName>
</protein>
<evidence type="ECO:0000256" key="3">
    <source>
        <dbReference type="ARBA" id="ARBA00023027"/>
    </source>
</evidence>
<dbReference type="AlphaFoldDB" id="A0A2W5D9K8"/>
<dbReference type="Pfam" id="PF02866">
    <property type="entry name" value="Ldh_1_C"/>
    <property type="match status" value="1"/>
</dbReference>
<feature type="domain" description="Lactate/malate dehydrogenase C-terminal" evidence="8">
    <location>
        <begin position="142"/>
        <end position="303"/>
    </location>
</feature>
<sequence length="306" mass="32087">MAHRVGIVGTGWVGTSVAFSTLMSGVAGELWLHDARGAVAEGEALDLADGAAFYPRCAVQAVPLERLREADVVVIAAGRNGRPDESRLDLLRDNARIAADIGRALAGFGGLIVVVTNPVDVLVRVVTQASGLPPERVIGTGTLLDTSRLRERLAKRLQVAPQAVHAQVIAEHGDSSVMLWHGARVGGVALRDWPGWQADDEARIAQSVRRAAYEVIQRKGATNHAIGLVTARLIAAVLRDERPLLPVSRVQTGAAGLQGVALSLPALITLQGAVQVMEPDMDAAECAALAVSAALLDKAYAQIAAD</sequence>
<dbReference type="InterPro" id="IPR015955">
    <property type="entry name" value="Lactate_DH/Glyco_Ohase_4_C"/>
</dbReference>
<comment type="similarity">
    <text evidence="6">Belongs to the LDH/MDH superfamily.</text>
</comment>
<evidence type="ECO:0000313" key="9">
    <source>
        <dbReference type="EMBL" id="PZP28705.1"/>
    </source>
</evidence>
<name>A0A2W5D9K8_9BURK</name>
<dbReference type="Proteomes" id="UP000249633">
    <property type="component" value="Unassembled WGS sequence"/>
</dbReference>
<comment type="function">
    <text evidence="1">Catalyzes the reversible oxidation of malate to oxaloacetate.</text>
</comment>
<dbReference type="Gene3D" id="3.90.110.10">
    <property type="entry name" value="Lactate dehydrogenase/glycoside hydrolase, family 4, C-terminal"/>
    <property type="match status" value="1"/>
</dbReference>
<dbReference type="PANTHER" id="PTHR43128">
    <property type="entry name" value="L-2-HYDROXYCARBOXYLATE DEHYDROGENASE (NAD(P)(+))"/>
    <property type="match status" value="1"/>
</dbReference>
<evidence type="ECO:0000256" key="4">
    <source>
        <dbReference type="PIRSR" id="PIRSR000102-1"/>
    </source>
</evidence>
<dbReference type="SUPFAM" id="SSF51735">
    <property type="entry name" value="NAD(P)-binding Rossmann-fold domains"/>
    <property type="match status" value="1"/>
</dbReference>
<keyword evidence="2 6" id="KW-0560">Oxidoreductase</keyword>
<dbReference type="Gene3D" id="3.40.50.720">
    <property type="entry name" value="NAD(P)-binding Rossmann-like Domain"/>
    <property type="match status" value="1"/>
</dbReference>
<evidence type="ECO:0000256" key="6">
    <source>
        <dbReference type="RuleBase" id="RU003369"/>
    </source>
</evidence>
<feature type="active site" description="Proton acceptor" evidence="4">
    <location>
        <position position="172"/>
    </location>
</feature>
<feature type="binding site" evidence="5">
    <location>
        <begin position="9"/>
        <end position="14"/>
    </location>
    <ligand>
        <name>NAD(+)</name>
        <dbReference type="ChEBI" id="CHEBI:57540"/>
    </ligand>
</feature>
<comment type="caution">
    <text evidence="9">The sequence shown here is derived from an EMBL/GenBank/DDBJ whole genome shotgun (WGS) entry which is preliminary data.</text>
</comment>
<dbReference type="SUPFAM" id="SSF56327">
    <property type="entry name" value="LDH C-terminal domain-like"/>
    <property type="match status" value="1"/>
</dbReference>